<feature type="domain" description="Ice-binding protein C-terminal" evidence="5">
    <location>
        <begin position="224"/>
        <end position="249"/>
    </location>
</feature>
<dbReference type="PANTHER" id="PTHR48100">
    <property type="entry name" value="BROAD-SPECIFICITY PHOSPHATASE YOR283W-RELATED"/>
    <property type="match status" value="1"/>
</dbReference>
<dbReference type="Gene3D" id="3.40.50.1240">
    <property type="entry name" value="Phosphoglycerate mutase-like"/>
    <property type="match status" value="1"/>
</dbReference>
<dbReference type="Pfam" id="PF00300">
    <property type="entry name" value="His_Phos_1"/>
    <property type="match status" value="1"/>
</dbReference>
<sequence>MTNFARFLTLLLAAAPMPAEATSFLFIRHAESTANAGTAATPQEVLDPPLTALGQQQALDLAKTLATYDVRAIYTSAYQRTKLTIAPTAAALGLAPVADARTNEWYFGDVKSVADLASLNGVIGQWAAGNTGARANLPNAESLDELAARVLPALQEIIDAHRNDSGTVVIVGHGAETGFVMPYFAKNVSAGFAFANPMRNTGIIQVDLVGGQPVVTNWQGIAVAVPEPATWTMMLVGFGMVAGAARYRRRRTMARIG</sequence>
<dbReference type="Proteomes" id="UP000623067">
    <property type="component" value="Unassembled WGS sequence"/>
</dbReference>
<dbReference type="AlphaFoldDB" id="A0A916WSF1"/>
<proteinExistence type="predicted"/>
<protein>
    <recommendedName>
        <fullName evidence="5">Ice-binding protein C-terminal domain-containing protein</fullName>
    </recommendedName>
</protein>
<keyword evidence="3" id="KW-0812">Transmembrane</keyword>
<evidence type="ECO:0000313" key="7">
    <source>
        <dbReference type="Proteomes" id="UP000623067"/>
    </source>
</evidence>
<reference evidence="6" key="1">
    <citation type="journal article" date="2014" name="Int. J. Syst. Evol. Microbiol.">
        <title>Complete genome sequence of Corynebacterium casei LMG S-19264T (=DSM 44701T), isolated from a smear-ripened cheese.</title>
        <authorList>
            <consortium name="US DOE Joint Genome Institute (JGI-PGF)"/>
            <person name="Walter F."/>
            <person name="Albersmeier A."/>
            <person name="Kalinowski J."/>
            <person name="Ruckert C."/>
        </authorList>
    </citation>
    <scope>NUCLEOTIDE SEQUENCE</scope>
    <source>
        <strain evidence="6">CGMCC 1.15330</strain>
    </source>
</reference>
<dbReference type="InterPro" id="IPR050275">
    <property type="entry name" value="PGM_Phosphatase"/>
</dbReference>
<evidence type="ECO:0000256" key="2">
    <source>
        <dbReference type="PIRSR" id="PIRSR613078-2"/>
    </source>
</evidence>
<keyword evidence="3" id="KW-1133">Transmembrane helix</keyword>
<dbReference type="SUPFAM" id="SSF53254">
    <property type="entry name" value="Phosphoglycerate mutase-like"/>
    <property type="match status" value="1"/>
</dbReference>
<dbReference type="PANTHER" id="PTHR48100:SF1">
    <property type="entry name" value="HISTIDINE PHOSPHATASE FAMILY PROTEIN-RELATED"/>
    <property type="match status" value="1"/>
</dbReference>
<comment type="caution">
    <text evidence="6">The sequence shown here is derived from an EMBL/GenBank/DDBJ whole genome shotgun (WGS) entry which is preliminary data.</text>
</comment>
<feature type="signal peptide" evidence="4">
    <location>
        <begin position="1"/>
        <end position="21"/>
    </location>
</feature>
<dbReference type="Pfam" id="PF07589">
    <property type="entry name" value="PEP-CTERM"/>
    <property type="match status" value="1"/>
</dbReference>
<dbReference type="RefSeq" id="WP_188658101.1">
    <property type="nucleotide sequence ID" value="NZ_BMIH01000002.1"/>
</dbReference>
<dbReference type="CDD" id="cd07067">
    <property type="entry name" value="HP_PGM_like"/>
    <property type="match status" value="1"/>
</dbReference>
<dbReference type="EMBL" id="BMIH01000002">
    <property type="protein sequence ID" value="GGB26275.1"/>
    <property type="molecule type" value="Genomic_DNA"/>
</dbReference>
<feature type="chain" id="PRO_5037226014" description="Ice-binding protein C-terminal domain-containing protein" evidence="4">
    <location>
        <begin position="22"/>
        <end position="257"/>
    </location>
</feature>
<dbReference type="NCBIfam" id="NF035944">
    <property type="entry name" value="PEPxxWA-CTERM"/>
    <property type="match status" value="1"/>
</dbReference>
<evidence type="ECO:0000256" key="3">
    <source>
        <dbReference type="SAM" id="Phobius"/>
    </source>
</evidence>
<organism evidence="6 7">
    <name type="scientific">Sphingomonas metalli</name>
    <dbReference type="NCBI Taxonomy" id="1779358"/>
    <lineage>
        <taxon>Bacteria</taxon>
        <taxon>Pseudomonadati</taxon>
        <taxon>Pseudomonadota</taxon>
        <taxon>Alphaproteobacteria</taxon>
        <taxon>Sphingomonadales</taxon>
        <taxon>Sphingomonadaceae</taxon>
        <taxon>Sphingomonas</taxon>
    </lineage>
</organism>
<dbReference type="InterPro" id="IPR013078">
    <property type="entry name" value="His_Pase_superF_clade-1"/>
</dbReference>
<name>A0A916WSF1_9SPHN</name>
<feature type="binding site" evidence="2">
    <location>
        <position position="80"/>
    </location>
    <ligand>
        <name>substrate</name>
    </ligand>
</feature>
<evidence type="ECO:0000256" key="4">
    <source>
        <dbReference type="SAM" id="SignalP"/>
    </source>
</evidence>
<keyword evidence="7" id="KW-1185">Reference proteome</keyword>
<dbReference type="NCBIfam" id="TIGR02595">
    <property type="entry name" value="PEP_CTERM"/>
    <property type="match status" value="1"/>
</dbReference>
<dbReference type="GO" id="GO:0016791">
    <property type="term" value="F:phosphatase activity"/>
    <property type="evidence" value="ECO:0007669"/>
    <property type="project" value="TreeGrafter"/>
</dbReference>
<feature type="active site" description="Proton donor/acceptor" evidence="1">
    <location>
        <position position="104"/>
    </location>
</feature>
<dbReference type="GO" id="GO:0005737">
    <property type="term" value="C:cytoplasm"/>
    <property type="evidence" value="ECO:0007669"/>
    <property type="project" value="TreeGrafter"/>
</dbReference>
<evidence type="ECO:0000313" key="6">
    <source>
        <dbReference type="EMBL" id="GGB26275.1"/>
    </source>
</evidence>
<gene>
    <name evidence="6" type="ORF">GCM10011380_14720</name>
</gene>
<keyword evidence="3" id="KW-0472">Membrane</keyword>
<evidence type="ECO:0000256" key="1">
    <source>
        <dbReference type="PIRSR" id="PIRSR613078-1"/>
    </source>
</evidence>
<feature type="transmembrane region" description="Helical" evidence="3">
    <location>
        <begin position="229"/>
        <end position="247"/>
    </location>
</feature>
<keyword evidence="4" id="KW-0732">Signal</keyword>
<evidence type="ECO:0000259" key="5">
    <source>
        <dbReference type="Pfam" id="PF07589"/>
    </source>
</evidence>
<feature type="binding site" evidence="2">
    <location>
        <begin position="28"/>
        <end position="35"/>
    </location>
    <ligand>
        <name>substrate</name>
    </ligand>
</feature>
<dbReference type="SMART" id="SM00855">
    <property type="entry name" value="PGAM"/>
    <property type="match status" value="1"/>
</dbReference>
<accession>A0A916WSF1</accession>
<reference evidence="6" key="2">
    <citation type="submission" date="2020-09" db="EMBL/GenBank/DDBJ databases">
        <authorList>
            <person name="Sun Q."/>
            <person name="Zhou Y."/>
        </authorList>
    </citation>
    <scope>NUCLEOTIDE SEQUENCE</scope>
    <source>
        <strain evidence="6">CGMCC 1.15330</strain>
    </source>
</reference>
<dbReference type="InterPro" id="IPR013424">
    <property type="entry name" value="Ice-binding_C"/>
</dbReference>
<dbReference type="InterPro" id="IPR029033">
    <property type="entry name" value="His_PPase_superfam"/>
</dbReference>
<feature type="active site" description="Tele-phosphohistidine intermediate" evidence="1">
    <location>
        <position position="29"/>
    </location>
</feature>